<evidence type="ECO:0000256" key="1">
    <source>
        <dbReference type="SAM" id="MobiDB-lite"/>
    </source>
</evidence>
<reference evidence="2 3" key="1">
    <citation type="submission" date="2021-07" db="EMBL/GenBank/DDBJ databases">
        <title>Paraburkholderia edwinii protects Aspergillus sp. from phenazines by acting as a toxin sponge.</title>
        <authorList>
            <person name="Dahlstrom K.M."/>
            <person name="Newman D.K."/>
        </authorList>
    </citation>
    <scope>NUCLEOTIDE SEQUENCE [LARGE SCALE GENOMIC DNA]</scope>
    <source>
        <strain evidence="2 3">Pe01</strain>
    </source>
</reference>
<accession>A0ABX8UVH4</accession>
<name>A0ABX8UVH4_9BURK</name>
<keyword evidence="3" id="KW-1185">Reference proteome</keyword>
<proteinExistence type="predicted"/>
<dbReference type="InterPro" id="IPR021847">
    <property type="entry name" value="DUF3443"/>
</dbReference>
<dbReference type="RefSeq" id="WP_219800340.1">
    <property type="nucleotide sequence ID" value="NZ_CP080095.1"/>
</dbReference>
<evidence type="ECO:0000313" key="2">
    <source>
        <dbReference type="EMBL" id="QYD70989.1"/>
    </source>
</evidence>
<feature type="compositionally biased region" description="Pro residues" evidence="1">
    <location>
        <begin position="28"/>
        <end position="44"/>
    </location>
</feature>
<protein>
    <submittedName>
        <fullName evidence="2">DUF3443 domain-containing protein</fullName>
    </submittedName>
</protein>
<feature type="region of interest" description="Disordered" evidence="1">
    <location>
        <begin position="11"/>
        <end position="54"/>
    </location>
</feature>
<dbReference type="Proteomes" id="UP000826462">
    <property type="component" value="Chromosome 1"/>
</dbReference>
<organism evidence="2 3">
    <name type="scientific">Paraburkholderia edwinii</name>
    <dbReference type="NCBI Taxonomy" id="2861782"/>
    <lineage>
        <taxon>Bacteria</taxon>
        <taxon>Pseudomonadati</taxon>
        <taxon>Pseudomonadota</taxon>
        <taxon>Betaproteobacteria</taxon>
        <taxon>Burkholderiales</taxon>
        <taxon>Burkholderiaceae</taxon>
        <taxon>Paraburkholderia</taxon>
    </lineage>
</organism>
<sequence length="414" mass="41513">MVLVSVAALTGCGGGRGAEQPPIAAGPANPPSDEPPAPPSPSSPSVPQSSTPNVQPIAVNALPSRVRNMLTTSVTVCAPSTSECATIDNVQVDTGSSGLRILASALPASLELPAVAGAGAGGAAGVGTISGACGVFGSGYTWGAVRTADVRMAGQIAAALPIQVIADPSLPTVPSDCASSGPPMMSPATLRVNGILGVGLFATDCGSACTRNALPRWYYTCVSGGACTSGSQPLASQIGNPVADFAENNNGVIIELPAIPDTGVQSITGQLIFGIGTQANNTLGGATVIRTNTQTGRIVTKADGLTWPNSFIDSGSNGIFFAATLNQCGVWYCPPSSATQTATMTGTDGAAVTLSFPVGNAQTLFASANNAFDNLAGPSNTMFDWGLPFFFGRRVYTAIETRATAAGNGPYYAF</sequence>
<dbReference type="EMBL" id="CP080095">
    <property type="protein sequence ID" value="QYD70989.1"/>
    <property type="molecule type" value="Genomic_DNA"/>
</dbReference>
<dbReference type="Pfam" id="PF11925">
    <property type="entry name" value="DUF3443"/>
    <property type="match status" value="1"/>
</dbReference>
<feature type="compositionally biased region" description="Low complexity" evidence="1">
    <location>
        <begin position="45"/>
        <end position="54"/>
    </location>
</feature>
<evidence type="ECO:0000313" key="3">
    <source>
        <dbReference type="Proteomes" id="UP000826462"/>
    </source>
</evidence>
<gene>
    <name evidence="2" type="ORF">KZJ38_14570</name>
</gene>